<evidence type="ECO:0000313" key="3">
    <source>
        <dbReference type="Proteomes" id="UP000247454"/>
    </source>
</evidence>
<dbReference type="OrthoDB" id="6586924at2"/>
<dbReference type="Proteomes" id="UP000247454">
    <property type="component" value="Unassembled WGS sequence"/>
</dbReference>
<feature type="domain" description="DUF6950" evidence="1">
    <location>
        <begin position="3"/>
        <end position="137"/>
    </location>
</feature>
<proteinExistence type="predicted"/>
<comment type="caution">
    <text evidence="2">The sequence shown here is derived from an EMBL/GenBank/DDBJ whole genome shotgun (WGS) entry which is preliminary data.</text>
</comment>
<reference evidence="2 3" key="1">
    <citation type="submission" date="2018-06" db="EMBL/GenBank/DDBJ databases">
        <title>Genomic Encyclopedia of Type Strains, Phase III (KMG-III): the genomes of soil and plant-associated and newly described type strains.</title>
        <authorList>
            <person name="Whitman W."/>
        </authorList>
    </citation>
    <scope>NUCLEOTIDE SEQUENCE [LARGE SCALE GENOMIC DNA]</scope>
    <source>
        <strain evidence="2 3">ORS 1419</strain>
    </source>
</reference>
<dbReference type="InterPro" id="IPR053802">
    <property type="entry name" value="DUF6950"/>
</dbReference>
<dbReference type="RefSeq" id="WP_110748982.1">
    <property type="nucleotide sequence ID" value="NZ_QJTF01000003.1"/>
</dbReference>
<sequence>MIRLSGWRPALHDYVLSVWRNSLIWGEYDCALFAADAIKAMTGEDIAAPYRGRYKTLIGGLRLLKKDGFANHAEFAASRFEEIHPSHAQIGDIAAVKVDDAAIYALGVVQGARIYVLHPETGIGTIDLLDAERAFRV</sequence>
<dbReference type="Pfam" id="PF22262">
    <property type="entry name" value="DUF6950"/>
    <property type="match status" value="1"/>
</dbReference>
<organism evidence="2 3">
    <name type="scientific">Phyllobacterium leguminum</name>
    <dbReference type="NCBI Taxonomy" id="314237"/>
    <lineage>
        <taxon>Bacteria</taxon>
        <taxon>Pseudomonadati</taxon>
        <taxon>Pseudomonadota</taxon>
        <taxon>Alphaproteobacteria</taxon>
        <taxon>Hyphomicrobiales</taxon>
        <taxon>Phyllobacteriaceae</taxon>
        <taxon>Phyllobacterium</taxon>
    </lineage>
</organism>
<accession>A0A318T440</accession>
<dbReference type="AlphaFoldDB" id="A0A318T440"/>
<dbReference type="EMBL" id="QJTF01000003">
    <property type="protein sequence ID" value="PYE89572.1"/>
    <property type="molecule type" value="Genomic_DNA"/>
</dbReference>
<name>A0A318T440_9HYPH</name>
<protein>
    <recommendedName>
        <fullName evidence="1">DUF6950 domain-containing protein</fullName>
    </recommendedName>
</protein>
<gene>
    <name evidence="2" type="ORF">C7477_10380</name>
</gene>
<keyword evidence="3" id="KW-1185">Reference proteome</keyword>
<evidence type="ECO:0000259" key="1">
    <source>
        <dbReference type="Pfam" id="PF22262"/>
    </source>
</evidence>
<evidence type="ECO:0000313" key="2">
    <source>
        <dbReference type="EMBL" id="PYE89572.1"/>
    </source>
</evidence>